<protein>
    <submittedName>
        <fullName evidence="3">Family 10 glycosylhydrolase</fullName>
    </submittedName>
</protein>
<dbReference type="PANTHER" id="PTHR43405:SF1">
    <property type="entry name" value="GLYCOSYL HYDROLASE DIGH"/>
    <property type="match status" value="1"/>
</dbReference>
<dbReference type="PANTHER" id="PTHR43405">
    <property type="entry name" value="GLYCOSYL HYDROLASE DIGH"/>
    <property type="match status" value="1"/>
</dbReference>
<dbReference type="SUPFAM" id="SSF51445">
    <property type="entry name" value="(Trans)glycosidases"/>
    <property type="match status" value="1"/>
</dbReference>
<dbReference type="PROSITE" id="PS51257">
    <property type="entry name" value="PROKAR_LIPOPROTEIN"/>
    <property type="match status" value="1"/>
</dbReference>
<keyword evidence="4" id="KW-1185">Reference proteome</keyword>
<evidence type="ECO:0000256" key="1">
    <source>
        <dbReference type="ARBA" id="ARBA00022729"/>
    </source>
</evidence>
<dbReference type="RefSeq" id="WP_187585986.1">
    <property type="nucleotide sequence ID" value="NZ_JACLHY010000016.1"/>
</dbReference>
<keyword evidence="1" id="KW-0732">Signal</keyword>
<dbReference type="EMBL" id="JACLHY010000016">
    <property type="protein sequence ID" value="MBC8769304.1"/>
    <property type="molecule type" value="Genomic_DNA"/>
</dbReference>
<reference evidence="3 4" key="1">
    <citation type="submission" date="2020-08" db="EMBL/GenBank/DDBJ databases">
        <title>Arenibacter gaetbuli sp. nov., isolated from a sand dune.</title>
        <authorList>
            <person name="Park S."/>
            <person name="Yoon J.-H."/>
        </authorList>
    </citation>
    <scope>NUCLEOTIDE SEQUENCE [LARGE SCALE GENOMIC DNA]</scope>
    <source>
        <strain evidence="3 4">BSSL-BM3</strain>
    </source>
</reference>
<dbReference type="Gene3D" id="3.20.20.80">
    <property type="entry name" value="Glycosidases"/>
    <property type="match status" value="1"/>
</dbReference>
<evidence type="ECO:0000313" key="3">
    <source>
        <dbReference type="EMBL" id="MBC8769304.1"/>
    </source>
</evidence>
<accession>A0ABR7QQE1</accession>
<evidence type="ECO:0000313" key="4">
    <source>
        <dbReference type="Proteomes" id="UP000618952"/>
    </source>
</evidence>
<comment type="caution">
    <text evidence="3">The sequence shown here is derived from an EMBL/GenBank/DDBJ whole genome shotgun (WGS) entry which is preliminary data.</text>
</comment>
<dbReference type="InterPro" id="IPR017853">
    <property type="entry name" value="GH"/>
</dbReference>
<organism evidence="3 4">
    <name type="scientific">Arenibacter arenosicollis</name>
    <dbReference type="NCBI Taxonomy" id="2762274"/>
    <lineage>
        <taxon>Bacteria</taxon>
        <taxon>Pseudomonadati</taxon>
        <taxon>Bacteroidota</taxon>
        <taxon>Flavobacteriia</taxon>
        <taxon>Flavobacteriales</taxon>
        <taxon>Flavobacteriaceae</taxon>
        <taxon>Arenibacter</taxon>
    </lineage>
</organism>
<proteinExistence type="predicted"/>
<name>A0ABR7QQE1_9FLAO</name>
<feature type="domain" description="Glycosyl hydrolase-like 10" evidence="2">
    <location>
        <begin position="67"/>
        <end position="293"/>
    </location>
</feature>
<dbReference type="InterPro" id="IPR003790">
    <property type="entry name" value="GHL10"/>
</dbReference>
<dbReference type="InterPro" id="IPR052177">
    <property type="entry name" value="Divisome_Glycosyl_Hydrolase"/>
</dbReference>
<dbReference type="Pfam" id="PF02638">
    <property type="entry name" value="GHL10"/>
    <property type="match status" value="1"/>
</dbReference>
<gene>
    <name evidence="3" type="ORF">H4O18_15005</name>
</gene>
<dbReference type="Proteomes" id="UP000618952">
    <property type="component" value="Unassembled WGS sequence"/>
</dbReference>
<sequence length="365" mass="42498">MNTKLKFHFPYLLLFTVLGFISCGQDTTDSIEIRGIYGNPKPLWDKGYQLNELGVNAIFVHSGSINEDMINRARSEGSKVYAEFATLNGKNYVETHPEAWAINERGEKVEAATWFMGVCPTEPGFRKYRFDQLRDLLLEYDLDGIWMDYVHWHAQFEDPEPILPETCFCNHCLDKFSKDSKVEIPEGSTAQKAKWILNNQDRAWRNWRCKVIYDWTFDIKSIIEEIKPGTLLGLYHCPWNDEEFNEARQRVLGLDYNLLKKTIDVFSPMVYHKRMGRDPQWVQENIQWFSNELDIQKGTFPKIWPIVQAHNDPGIITTEQFETVLRGGLSGKSSGVMMFTTHSMAEDEGKTEVMKKVYSELKDRH</sequence>
<evidence type="ECO:0000259" key="2">
    <source>
        <dbReference type="Pfam" id="PF02638"/>
    </source>
</evidence>